<evidence type="ECO:0000256" key="4">
    <source>
        <dbReference type="ARBA" id="ARBA00022723"/>
    </source>
</evidence>
<evidence type="ECO:0000256" key="11">
    <source>
        <dbReference type="RuleBase" id="RU361193"/>
    </source>
</evidence>
<sequence length="108" mass="13173">ANDAHNLLRPELIESLYYMYFLTNDKMYQDWGWNIFQSFEKYTRQTDGYSSINDVRNKDNVRPRDKMESFFLAETLKYLYLLFDAQNLFPYDEWIFNTEAHPLPAYKN</sequence>
<dbReference type="GO" id="GO:0005509">
    <property type="term" value="F:calcium ion binding"/>
    <property type="evidence" value="ECO:0007669"/>
    <property type="project" value="InterPro"/>
</dbReference>
<dbReference type="InterPro" id="IPR001382">
    <property type="entry name" value="Glyco_hydro_47"/>
</dbReference>
<dbReference type="EMBL" id="CAJOBH010260942">
    <property type="protein sequence ID" value="CAF5155263.1"/>
    <property type="molecule type" value="Genomic_DNA"/>
</dbReference>
<keyword evidence="7" id="KW-1015">Disulfide bond</keyword>
<evidence type="ECO:0000256" key="7">
    <source>
        <dbReference type="ARBA" id="ARBA00023157"/>
    </source>
</evidence>
<dbReference type="Proteomes" id="UP000676336">
    <property type="component" value="Unassembled WGS sequence"/>
</dbReference>
<feature type="non-terminal residue" evidence="12">
    <location>
        <position position="1"/>
    </location>
</feature>
<dbReference type="GO" id="GO:0016020">
    <property type="term" value="C:membrane"/>
    <property type="evidence" value="ECO:0007669"/>
    <property type="project" value="InterPro"/>
</dbReference>
<dbReference type="PANTHER" id="PTHR11742:SF55">
    <property type="entry name" value="ENDOPLASMIC RETICULUM MANNOSYL-OLIGOSACCHARIDE 1,2-ALPHA-MANNOSIDASE"/>
    <property type="match status" value="1"/>
</dbReference>
<keyword evidence="5 11" id="KW-0378">Hydrolase</keyword>
<organism evidence="12 14">
    <name type="scientific">Rotaria magnacalcarata</name>
    <dbReference type="NCBI Taxonomy" id="392030"/>
    <lineage>
        <taxon>Eukaryota</taxon>
        <taxon>Metazoa</taxon>
        <taxon>Spiralia</taxon>
        <taxon>Gnathifera</taxon>
        <taxon>Rotifera</taxon>
        <taxon>Eurotatoria</taxon>
        <taxon>Bdelloidea</taxon>
        <taxon>Philodinida</taxon>
        <taxon>Philodinidae</taxon>
        <taxon>Rotaria</taxon>
    </lineage>
</organism>
<comment type="pathway">
    <text evidence="2">Protein modification; protein glycosylation.</text>
</comment>
<dbReference type="SUPFAM" id="SSF48225">
    <property type="entry name" value="Seven-hairpin glycosidases"/>
    <property type="match status" value="1"/>
</dbReference>
<dbReference type="EMBL" id="CAJOBI010351506">
    <property type="protein sequence ID" value="CAF5221496.1"/>
    <property type="molecule type" value="Genomic_DNA"/>
</dbReference>
<evidence type="ECO:0000256" key="1">
    <source>
        <dbReference type="ARBA" id="ARBA00001913"/>
    </source>
</evidence>
<dbReference type="GO" id="GO:0004571">
    <property type="term" value="F:mannosyl-oligosaccharide 1,2-alpha-mannosidase activity"/>
    <property type="evidence" value="ECO:0007669"/>
    <property type="project" value="UniProtKB-EC"/>
</dbReference>
<protein>
    <recommendedName>
        <fullName evidence="11">alpha-1,2-Mannosidase</fullName>
        <ecNumber evidence="11">3.2.1.-</ecNumber>
    </recommendedName>
</protein>
<proteinExistence type="inferred from homology"/>
<evidence type="ECO:0000313" key="14">
    <source>
        <dbReference type="Proteomes" id="UP000681967"/>
    </source>
</evidence>
<reference evidence="12" key="1">
    <citation type="submission" date="2021-02" db="EMBL/GenBank/DDBJ databases">
        <authorList>
            <person name="Nowell W R."/>
        </authorList>
    </citation>
    <scope>NUCLEOTIDE SEQUENCE</scope>
</reference>
<keyword evidence="6 10" id="KW-0106">Calcium</keyword>
<dbReference type="Pfam" id="PF01532">
    <property type="entry name" value="Glyco_hydro_47"/>
    <property type="match status" value="1"/>
</dbReference>
<evidence type="ECO:0000256" key="9">
    <source>
        <dbReference type="ARBA" id="ARBA00048605"/>
    </source>
</evidence>
<dbReference type="AlphaFoldDB" id="A0A8S3G516"/>
<name>A0A8S3G516_9BILA</name>
<evidence type="ECO:0000256" key="2">
    <source>
        <dbReference type="ARBA" id="ARBA00004922"/>
    </source>
</evidence>
<dbReference type="GO" id="GO:0005975">
    <property type="term" value="P:carbohydrate metabolic process"/>
    <property type="evidence" value="ECO:0007669"/>
    <property type="project" value="InterPro"/>
</dbReference>
<dbReference type="PANTHER" id="PTHR11742">
    <property type="entry name" value="MANNOSYL-OLIGOSACCHARIDE ALPHA-1,2-MANNOSIDASE-RELATED"/>
    <property type="match status" value="1"/>
</dbReference>
<evidence type="ECO:0000256" key="5">
    <source>
        <dbReference type="ARBA" id="ARBA00022801"/>
    </source>
</evidence>
<dbReference type="EC" id="3.2.1.-" evidence="11"/>
<comment type="similarity">
    <text evidence="3 11">Belongs to the glycosyl hydrolase 47 family.</text>
</comment>
<evidence type="ECO:0000313" key="12">
    <source>
        <dbReference type="EMBL" id="CAF5155263.1"/>
    </source>
</evidence>
<keyword evidence="11" id="KW-0326">Glycosidase</keyword>
<comment type="catalytic activity">
    <reaction evidence="8">
        <text>N(4)-(alpha-D-Man-(1-&gt;2)-alpha-D-Man-(1-&gt;2)-alpha-D-Man-(1-&gt;3)-[alpha-D-Man-(1-&gt;3)-[alpha-D-Man-(1-&gt;2)-alpha-D-Man-(1-&gt;6)]-alpha-D-Man-(1-&gt;6)]-beta-D-Man-(1-&gt;4)-beta-D-GlcNAc-(1-&gt;4)-beta-D-GlcNAc)-L-asparaginyl-[protein] (N-glucan mannose isomer 8A1,2,3B1,3) + 3 H2O = N(4)-(alpha-D-Man-(1-&gt;3)-[alpha-D-Man-(1-&gt;3)-[alpha-D-Man-(1-&gt;6)]-alpha-D-Man-(1-&gt;6)]-beta-D-Man-(1-&gt;4)-beta-D-GlcNAc-(1-&gt;4)-beta-D-GlcNAc)-L-asparaginyl-[protein] (N-glucan mannose isomer 5A1,2) + 3 beta-D-mannose</text>
        <dbReference type="Rhea" id="RHEA:56028"/>
        <dbReference type="Rhea" id="RHEA-COMP:14358"/>
        <dbReference type="Rhea" id="RHEA-COMP:14367"/>
        <dbReference type="ChEBI" id="CHEBI:15377"/>
        <dbReference type="ChEBI" id="CHEBI:28563"/>
        <dbReference type="ChEBI" id="CHEBI:59087"/>
        <dbReference type="ChEBI" id="CHEBI:60628"/>
        <dbReference type="EC" id="3.2.1.113"/>
    </reaction>
</comment>
<dbReference type="InterPro" id="IPR036026">
    <property type="entry name" value="Seven-hairpin_glycosidases"/>
</dbReference>
<dbReference type="InterPro" id="IPR012341">
    <property type="entry name" value="6hp_glycosidase-like_sf"/>
</dbReference>
<evidence type="ECO:0000256" key="3">
    <source>
        <dbReference type="ARBA" id="ARBA00007658"/>
    </source>
</evidence>
<evidence type="ECO:0000256" key="8">
    <source>
        <dbReference type="ARBA" id="ARBA00047669"/>
    </source>
</evidence>
<feature type="binding site" evidence="10">
    <location>
        <position position="98"/>
    </location>
    <ligand>
        <name>Ca(2+)</name>
        <dbReference type="ChEBI" id="CHEBI:29108"/>
    </ligand>
</feature>
<dbReference type="InterPro" id="IPR050749">
    <property type="entry name" value="Glycosyl_Hydrolase_47"/>
</dbReference>
<dbReference type="Gene3D" id="1.50.10.10">
    <property type="match status" value="1"/>
</dbReference>
<gene>
    <name evidence="12" type="ORF">BYL167_LOCUS73254</name>
    <name evidence="13" type="ORF">SMN809_LOCUS82388</name>
</gene>
<dbReference type="Proteomes" id="UP000681967">
    <property type="component" value="Unassembled WGS sequence"/>
</dbReference>
<dbReference type="GO" id="GO:0005783">
    <property type="term" value="C:endoplasmic reticulum"/>
    <property type="evidence" value="ECO:0007669"/>
    <property type="project" value="TreeGrafter"/>
</dbReference>
<dbReference type="PRINTS" id="PR00747">
    <property type="entry name" value="GLYHDRLASE47"/>
</dbReference>
<evidence type="ECO:0000313" key="13">
    <source>
        <dbReference type="EMBL" id="CAF5221496.1"/>
    </source>
</evidence>
<keyword evidence="4 10" id="KW-0479">Metal-binding</keyword>
<accession>A0A8S3G516</accession>
<comment type="caution">
    <text evidence="12">The sequence shown here is derived from an EMBL/GenBank/DDBJ whole genome shotgun (WGS) entry which is preliminary data.</text>
</comment>
<comment type="cofactor">
    <cofactor evidence="1 10">
        <name>Ca(2+)</name>
        <dbReference type="ChEBI" id="CHEBI:29108"/>
    </cofactor>
</comment>
<evidence type="ECO:0000256" key="10">
    <source>
        <dbReference type="PIRSR" id="PIRSR601382-2"/>
    </source>
</evidence>
<comment type="catalytic activity">
    <reaction evidence="9">
        <text>N(4)-(alpha-D-Man-(1-&gt;2)-alpha-D-Man-(1-&gt;2)-alpha-D-Man-(1-&gt;3)-[alpha-D-Man-(1-&gt;2)-alpha-D-Man-(1-&gt;3)-[alpha-D-Man-(1-&gt;2)-alpha-D-Man-(1-&gt;6)]-alpha-D-Man-(1-&gt;6)]-beta-D-Man-(1-&gt;4)-beta-D-GlcNAc-(1-&gt;4)-beta-D-GlcNAc)-L-asparaginyl-[protein] (N-glucan mannose isomer 9A1,2,3B1,2,3) + 4 H2O = N(4)-(alpha-D-Man-(1-&gt;3)-[alpha-D-Man-(1-&gt;3)-[alpha-D-Man-(1-&gt;6)]-alpha-D-Man-(1-&gt;6)]-beta-D-Man-(1-&gt;4)-beta-D-GlcNAc-(1-&gt;4)-beta-D-GlcNAc)-L-asparaginyl-[protein] (N-glucan mannose isomer 5A1,2) + 4 beta-D-mannose</text>
        <dbReference type="Rhea" id="RHEA:56008"/>
        <dbReference type="Rhea" id="RHEA-COMP:14356"/>
        <dbReference type="Rhea" id="RHEA-COMP:14367"/>
        <dbReference type="ChEBI" id="CHEBI:15377"/>
        <dbReference type="ChEBI" id="CHEBI:28563"/>
        <dbReference type="ChEBI" id="CHEBI:59087"/>
        <dbReference type="ChEBI" id="CHEBI:139493"/>
        <dbReference type="EC" id="3.2.1.113"/>
    </reaction>
</comment>
<evidence type="ECO:0000256" key="6">
    <source>
        <dbReference type="ARBA" id="ARBA00022837"/>
    </source>
</evidence>